<keyword evidence="3" id="KW-0288">FMN</keyword>
<dbReference type="OrthoDB" id="276546at2759"/>
<keyword evidence="9" id="KW-1185">Reference proteome</keyword>
<accession>M3JDS4</accession>
<protein>
    <recommendedName>
        <fullName evidence="5">Probable NADPH dehydrogenase</fullName>
    </recommendedName>
    <alternativeName>
        <fullName evidence="6">Estrogen-binding protein</fullName>
    </alternativeName>
</protein>
<organism evidence="8 9">
    <name type="scientific">Candida maltosa (strain Xu316)</name>
    <name type="common">Yeast</name>
    <dbReference type="NCBI Taxonomy" id="1245528"/>
    <lineage>
        <taxon>Eukaryota</taxon>
        <taxon>Fungi</taxon>
        <taxon>Dikarya</taxon>
        <taxon>Ascomycota</taxon>
        <taxon>Saccharomycotina</taxon>
        <taxon>Pichiomycetes</taxon>
        <taxon>Debaryomycetaceae</taxon>
        <taxon>Candida/Lodderomyces clade</taxon>
        <taxon>Candida</taxon>
    </lineage>
</organism>
<evidence type="ECO:0000256" key="6">
    <source>
        <dbReference type="ARBA" id="ARBA00075326"/>
    </source>
</evidence>
<dbReference type="InterPro" id="IPR013785">
    <property type="entry name" value="Aldolase_TIM"/>
</dbReference>
<dbReference type="STRING" id="1245528.M3JDS4"/>
<dbReference type="OMA" id="YMANAVN"/>
<dbReference type="GO" id="GO:0010181">
    <property type="term" value="F:FMN binding"/>
    <property type="evidence" value="ECO:0007669"/>
    <property type="project" value="InterPro"/>
</dbReference>
<evidence type="ECO:0000256" key="3">
    <source>
        <dbReference type="ARBA" id="ARBA00022643"/>
    </source>
</evidence>
<proteinExistence type="inferred from homology"/>
<dbReference type="Proteomes" id="UP000011777">
    <property type="component" value="Unassembled WGS sequence"/>
</dbReference>
<dbReference type="PANTHER" id="PTHR22893:SF91">
    <property type="entry name" value="NADPH DEHYDROGENASE 2-RELATED"/>
    <property type="match status" value="1"/>
</dbReference>
<evidence type="ECO:0000256" key="1">
    <source>
        <dbReference type="ARBA" id="ARBA00001917"/>
    </source>
</evidence>
<dbReference type="Gene3D" id="3.20.20.70">
    <property type="entry name" value="Aldolase class I"/>
    <property type="match status" value="1"/>
</dbReference>
<comment type="function">
    <text evidence="4">Oxidoreductase that binds mammalian estrogens with high affinity.</text>
</comment>
<evidence type="ECO:0000313" key="8">
    <source>
        <dbReference type="EMBL" id="EMG50353.1"/>
    </source>
</evidence>
<dbReference type="GO" id="GO:0003959">
    <property type="term" value="F:NADPH dehydrogenase activity"/>
    <property type="evidence" value="ECO:0007669"/>
    <property type="project" value="TreeGrafter"/>
</dbReference>
<evidence type="ECO:0000256" key="2">
    <source>
        <dbReference type="ARBA" id="ARBA00005979"/>
    </source>
</evidence>
<dbReference type="EMBL" id="AOGT01000290">
    <property type="protein sequence ID" value="EMG50353.1"/>
    <property type="molecule type" value="Genomic_DNA"/>
</dbReference>
<comment type="similarity">
    <text evidence="2">Belongs to the NADH:flavin oxidoreductase/NADH oxidase family.</text>
</comment>
<dbReference type="FunFam" id="3.20.20.70:FF:000138">
    <property type="entry name" value="NADPH dehydrogenase 1"/>
    <property type="match status" value="1"/>
</dbReference>
<feature type="domain" description="NADH:flavin oxidoreductase/NADH oxidase N-terminal" evidence="7">
    <location>
        <begin position="12"/>
        <end position="365"/>
    </location>
</feature>
<dbReference type="InterPro" id="IPR045247">
    <property type="entry name" value="Oye-like"/>
</dbReference>
<dbReference type="eggNOG" id="KOG0134">
    <property type="taxonomic scope" value="Eukaryota"/>
</dbReference>
<dbReference type="Pfam" id="PF00724">
    <property type="entry name" value="Oxidored_FMN"/>
    <property type="match status" value="1"/>
</dbReference>
<comment type="cofactor">
    <cofactor evidence="1">
        <name>FMN</name>
        <dbReference type="ChEBI" id="CHEBI:58210"/>
    </cofactor>
</comment>
<dbReference type="HOGENOM" id="CLU_012153_0_0_1"/>
<comment type="caution">
    <text evidence="8">The sequence shown here is derived from an EMBL/GenBank/DDBJ whole genome shotgun (WGS) entry which is preliminary data.</text>
</comment>
<evidence type="ECO:0000259" key="7">
    <source>
        <dbReference type="Pfam" id="PF00724"/>
    </source>
</evidence>
<sequence>MSTPNNPLKDSKVFQPIKVGNNTLSNRVVYCPTTRFRAAPSKTLEPNTRHVPSDLMVQYYSDRAQYPGTLLVTEATLVSPRSGGYEGCPKISTEEEVKSWKKVVDAVHAQKSFISCQFWFLGRVAIPKILKSRGLDYIAPSPIYDDDFHKKAAVKYDLPLREVTESEIHDIIYNDYTIAAKNAIEAGFDYIELHGAHGYFIDQFLHECSNQRTDKYGGSIENRCRFALELIDHLITVVGAHRLAIRLSPWAEIQGIVEEESPIPVFSYLIEQLQIRADNGHQLAYLSVVEPRVQGTVTASLDSIKGDNSFVKEIWKGKLLKAGNYTYDAPEFKGIIEDTADGRTLVGFSRFFTSNPDLVYKLKENPTSLAKYDRKLFYETTNWGYNTYGQNHLIDEEAEKKRFPKIAASVDEARL</sequence>
<gene>
    <name evidence="8" type="ORF">G210_4605</name>
</gene>
<reference evidence="8 9" key="1">
    <citation type="submission" date="2013-02" db="EMBL/GenBank/DDBJ databases">
        <title>Genome sequence of Candida maltosa Xu316, a potential industrial strain for xylitol and ethanol production.</title>
        <authorList>
            <person name="Yu J."/>
            <person name="Wang Q."/>
            <person name="Geng X."/>
            <person name="Bao W."/>
            <person name="He P."/>
            <person name="Cai J."/>
        </authorList>
    </citation>
    <scope>NUCLEOTIDE SEQUENCE [LARGE SCALE GENOMIC DNA]</scope>
    <source>
        <strain evidence="9">Xu316</strain>
    </source>
</reference>
<evidence type="ECO:0000256" key="5">
    <source>
        <dbReference type="ARBA" id="ARBA00067604"/>
    </source>
</evidence>
<name>M3JDS4_CANMX</name>
<dbReference type="GO" id="GO:0042562">
    <property type="term" value="F:hormone binding"/>
    <property type="evidence" value="ECO:0007669"/>
    <property type="project" value="UniProtKB-ARBA"/>
</dbReference>
<evidence type="ECO:0000313" key="9">
    <source>
        <dbReference type="Proteomes" id="UP000011777"/>
    </source>
</evidence>
<dbReference type="AlphaFoldDB" id="M3JDS4"/>
<dbReference type="SUPFAM" id="SSF51395">
    <property type="entry name" value="FMN-linked oxidoreductases"/>
    <property type="match status" value="1"/>
</dbReference>
<keyword evidence="3" id="KW-0285">Flavoprotein</keyword>
<dbReference type="CDD" id="cd02933">
    <property type="entry name" value="OYE_like_FMN"/>
    <property type="match status" value="1"/>
</dbReference>
<evidence type="ECO:0000256" key="4">
    <source>
        <dbReference type="ARBA" id="ARBA00056646"/>
    </source>
</evidence>
<dbReference type="PANTHER" id="PTHR22893">
    <property type="entry name" value="NADH OXIDOREDUCTASE-RELATED"/>
    <property type="match status" value="1"/>
</dbReference>
<dbReference type="InterPro" id="IPR001155">
    <property type="entry name" value="OxRdtase_FMN_N"/>
</dbReference>